<evidence type="ECO:0000259" key="3">
    <source>
        <dbReference type="Pfam" id="PF02563"/>
    </source>
</evidence>
<dbReference type="Pfam" id="PF10531">
    <property type="entry name" value="SLBB"/>
    <property type="match status" value="1"/>
</dbReference>
<evidence type="ECO:0000256" key="1">
    <source>
        <dbReference type="ARBA" id="ARBA00022729"/>
    </source>
</evidence>
<dbReference type="PANTHER" id="PTHR33619">
    <property type="entry name" value="POLYSACCHARIDE EXPORT PROTEIN GFCE-RELATED"/>
    <property type="match status" value="1"/>
</dbReference>
<feature type="domain" description="Polysaccharide export protein N-terminal" evidence="3">
    <location>
        <begin position="45"/>
        <end position="119"/>
    </location>
</feature>
<dbReference type="STRING" id="1192034.CAP_3467"/>
<dbReference type="Gene3D" id="3.10.560.10">
    <property type="entry name" value="Outer membrane lipoprotein wza domain like"/>
    <property type="match status" value="1"/>
</dbReference>
<dbReference type="EMBL" id="ASRX01000025">
    <property type="protein sequence ID" value="EYF05326.1"/>
    <property type="molecule type" value="Genomic_DNA"/>
</dbReference>
<dbReference type="eggNOG" id="COG1596">
    <property type="taxonomic scope" value="Bacteria"/>
</dbReference>
<protein>
    <submittedName>
        <fullName evidence="5">Polysaccharide export protein</fullName>
    </submittedName>
</protein>
<name>A0A017T9N0_9BACT</name>
<proteinExistence type="predicted"/>
<accession>A0A017T9N0</accession>
<keyword evidence="1 2" id="KW-0732">Signal</keyword>
<dbReference type="OrthoDB" id="193635at2"/>
<comment type="caution">
    <text evidence="5">The sequence shown here is derived from an EMBL/GenBank/DDBJ whole genome shotgun (WGS) entry which is preliminary data.</text>
</comment>
<dbReference type="PROSITE" id="PS51257">
    <property type="entry name" value="PROKAR_LIPOPROTEIN"/>
    <property type="match status" value="1"/>
</dbReference>
<sequence>MTRAPARNTPKPRPTLLAALLLAVTAATGCGSSMPKFDYDAERKATSKYSIGPGDILEVRAWSQEALNQRTTVRPDGFITVPLVGEVLAAGRTALDIGAEIGKRAEKYYTQKPVVSVEVAELHSYRVYVVGEVARPGEFTPTAQVTVLQAIALAGGFSRFADPDDIVIVRRDAFGERRIPFPYTHVVDEGQLRANLPLQSNDTVVVP</sequence>
<evidence type="ECO:0000313" key="6">
    <source>
        <dbReference type="Proteomes" id="UP000019678"/>
    </source>
</evidence>
<evidence type="ECO:0000256" key="2">
    <source>
        <dbReference type="SAM" id="SignalP"/>
    </source>
</evidence>
<dbReference type="InterPro" id="IPR049712">
    <property type="entry name" value="Poly_export"/>
</dbReference>
<dbReference type="AlphaFoldDB" id="A0A017T9N0"/>
<dbReference type="InterPro" id="IPR019554">
    <property type="entry name" value="Soluble_ligand-bd"/>
</dbReference>
<feature type="signal peptide" evidence="2">
    <location>
        <begin position="1"/>
        <end position="29"/>
    </location>
</feature>
<keyword evidence="6" id="KW-1185">Reference proteome</keyword>
<reference evidence="5 6" key="1">
    <citation type="submission" date="2013-05" db="EMBL/GenBank/DDBJ databases">
        <title>Genome assembly of Chondromyces apiculatus DSM 436.</title>
        <authorList>
            <person name="Sharma G."/>
            <person name="Khatri I."/>
            <person name="Kaur C."/>
            <person name="Mayilraj S."/>
            <person name="Subramanian S."/>
        </authorList>
    </citation>
    <scope>NUCLEOTIDE SEQUENCE [LARGE SCALE GENOMIC DNA]</scope>
    <source>
        <strain evidence="5 6">DSM 436</strain>
    </source>
</reference>
<feature type="domain" description="Soluble ligand binding" evidence="4">
    <location>
        <begin position="126"/>
        <end position="181"/>
    </location>
</feature>
<dbReference type="Pfam" id="PF02563">
    <property type="entry name" value="Poly_export"/>
    <property type="match status" value="1"/>
</dbReference>
<dbReference type="GO" id="GO:0015159">
    <property type="term" value="F:polysaccharide transmembrane transporter activity"/>
    <property type="evidence" value="ECO:0007669"/>
    <property type="project" value="InterPro"/>
</dbReference>
<dbReference type="PANTHER" id="PTHR33619:SF3">
    <property type="entry name" value="POLYSACCHARIDE EXPORT PROTEIN GFCE-RELATED"/>
    <property type="match status" value="1"/>
</dbReference>
<evidence type="ECO:0000259" key="4">
    <source>
        <dbReference type="Pfam" id="PF10531"/>
    </source>
</evidence>
<dbReference type="InterPro" id="IPR003715">
    <property type="entry name" value="Poly_export_N"/>
</dbReference>
<gene>
    <name evidence="5" type="ORF">CAP_3467</name>
</gene>
<organism evidence="5 6">
    <name type="scientific">Chondromyces apiculatus DSM 436</name>
    <dbReference type="NCBI Taxonomy" id="1192034"/>
    <lineage>
        <taxon>Bacteria</taxon>
        <taxon>Pseudomonadati</taxon>
        <taxon>Myxococcota</taxon>
        <taxon>Polyangia</taxon>
        <taxon>Polyangiales</taxon>
        <taxon>Polyangiaceae</taxon>
        <taxon>Chondromyces</taxon>
    </lineage>
</organism>
<dbReference type="Proteomes" id="UP000019678">
    <property type="component" value="Unassembled WGS sequence"/>
</dbReference>
<evidence type="ECO:0000313" key="5">
    <source>
        <dbReference type="EMBL" id="EYF05326.1"/>
    </source>
</evidence>
<dbReference type="RefSeq" id="WP_052375453.1">
    <property type="nucleotide sequence ID" value="NZ_ASRX01000025.1"/>
</dbReference>
<feature type="chain" id="PRO_5001497017" evidence="2">
    <location>
        <begin position="30"/>
        <end position="207"/>
    </location>
</feature>